<organism evidence="1 2">
    <name type="scientific">Solanum commersonii</name>
    <name type="common">Commerson's wild potato</name>
    <name type="synonym">Commerson's nightshade</name>
    <dbReference type="NCBI Taxonomy" id="4109"/>
    <lineage>
        <taxon>Eukaryota</taxon>
        <taxon>Viridiplantae</taxon>
        <taxon>Streptophyta</taxon>
        <taxon>Embryophyta</taxon>
        <taxon>Tracheophyta</taxon>
        <taxon>Spermatophyta</taxon>
        <taxon>Magnoliopsida</taxon>
        <taxon>eudicotyledons</taxon>
        <taxon>Gunneridae</taxon>
        <taxon>Pentapetalae</taxon>
        <taxon>asterids</taxon>
        <taxon>lamiids</taxon>
        <taxon>Solanales</taxon>
        <taxon>Solanaceae</taxon>
        <taxon>Solanoideae</taxon>
        <taxon>Solaneae</taxon>
        <taxon>Solanum</taxon>
    </lineage>
</organism>
<protein>
    <submittedName>
        <fullName evidence="1">Uncharacterized protein</fullName>
    </submittedName>
</protein>
<evidence type="ECO:0000313" key="1">
    <source>
        <dbReference type="EMBL" id="KAG5599523.1"/>
    </source>
</evidence>
<keyword evidence="2" id="KW-1185">Reference proteome</keyword>
<comment type="caution">
    <text evidence="1">The sequence shown here is derived from an EMBL/GenBank/DDBJ whole genome shotgun (WGS) entry which is preliminary data.</text>
</comment>
<reference evidence="1 2" key="1">
    <citation type="submission" date="2020-09" db="EMBL/GenBank/DDBJ databases">
        <title>De no assembly of potato wild relative species, Solanum commersonii.</title>
        <authorList>
            <person name="Cho K."/>
        </authorList>
    </citation>
    <scope>NUCLEOTIDE SEQUENCE [LARGE SCALE GENOMIC DNA]</scope>
    <source>
        <strain evidence="1">LZ3.2</strain>
        <tissue evidence="1">Leaf</tissue>
    </source>
</reference>
<dbReference type="AlphaFoldDB" id="A0A9J5YFK6"/>
<feature type="non-terminal residue" evidence="1">
    <location>
        <position position="1"/>
    </location>
</feature>
<dbReference type="EMBL" id="JACXVP010000006">
    <property type="protein sequence ID" value="KAG5599523.1"/>
    <property type="molecule type" value="Genomic_DNA"/>
</dbReference>
<sequence>SRDRGNNRVENALQIFLQKIIEQDQILEEMKENIEVLNQMVGSHSRSIQLIRTLLNYVVPPLHPNELLGLPSNTRDNPTNRMNVLKSAGWQTEDPCGSCLNFVSACFDFTIGVCGIEFEKWIENGHVRTFGELRRARGIIRRFAQCLHLALNIVSNWMFESVTFGEKPWVTESTR</sequence>
<accession>A0A9J5YFK6</accession>
<evidence type="ECO:0000313" key="2">
    <source>
        <dbReference type="Proteomes" id="UP000824120"/>
    </source>
</evidence>
<proteinExistence type="predicted"/>
<dbReference type="Proteomes" id="UP000824120">
    <property type="component" value="Chromosome 6"/>
</dbReference>
<dbReference type="OrthoDB" id="1835723at2759"/>
<gene>
    <name evidence="1" type="ORF">H5410_030893</name>
</gene>
<name>A0A9J5YFK6_SOLCO</name>